<proteinExistence type="predicted"/>
<dbReference type="EMBL" id="CP146203">
    <property type="protein sequence ID" value="XBH21914.1"/>
    <property type="molecule type" value="Genomic_DNA"/>
</dbReference>
<dbReference type="AlphaFoldDB" id="A0AAU7DW20"/>
<dbReference type="Pfam" id="PF19460">
    <property type="entry name" value="DUF5997"/>
    <property type="match status" value="1"/>
</dbReference>
<accession>A0AAU7DW20</accession>
<protein>
    <submittedName>
        <fullName evidence="1">DUF5997 family protein</fullName>
    </submittedName>
</protein>
<reference evidence="1" key="1">
    <citation type="submission" date="2024-02" db="EMBL/GenBank/DDBJ databases">
        <title>Tomenella chthoni gen. nov. sp. nov., a member of the family Jonesiaceae isolated from bat guano.</title>
        <authorList>
            <person name="Miller S.L."/>
            <person name="King J."/>
            <person name="Sankaranarayanan K."/>
            <person name="Lawson P.A."/>
        </authorList>
    </citation>
    <scope>NUCLEOTIDE SEQUENCE</scope>
    <source>
        <strain evidence="1">BS-20</strain>
    </source>
</reference>
<evidence type="ECO:0000313" key="1">
    <source>
        <dbReference type="EMBL" id="XBH21914.1"/>
    </source>
</evidence>
<dbReference type="InterPro" id="IPR046039">
    <property type="entry name" value="DUF5997"/>
</dbReference>
<organism evidence="1">
    <name type="scientific">Jonesiaceae bacterium BS-20</name>
    <dbReference type="NCBI Taxonomy" id="3120821"/>
    <lineage>
        <taxon>Bacteria</taxon>
        <taxon>Bacillati</taxon>
        <taxon>Actinomycetota</taxon>
        <taxon>Actinomycetes</taxon>
        <taxon>Micrococcales</taxon>
        <taxon>Jonesiaceae</taxon>
    </lineage>
</organism>
<gene>
    <name evidence="1" type="ORF">V5R04_01415</name>
</gene>
<name>A0AAU7DW20_9MICO</name>
<sequence>MTSRKSSQSMKPATVAKKLGIFLPAAPEEFQEGMTTREEFNELQANPPQWLSDLRRNGPHPRSIVAARLGVSIAGLTRNGYADPLTTDEINQIRNDEPKWLVIERQIAAEVLAEEARIKKVAAEKVSRQARKDRRK</sequence>